<dbReference type="EMBL" id="JAJJMB010010581">
    <property type="protein sequence ID" value="KAI3907555.1"/>
    <property type="molecule type" value="Genomic_DNA"/>
</dbReference>
<evidence type="ECO:0000313" key="8">
    <source>
        <dbReference type="Proteomes" id="UP001202328"/>
    </source>
</evidence>
<evidence type="ECO:0000256" key="1">
    <source>
        <dbReference type="ARBA" id="ARBA00023015"/>
    </source>
</evidence>
<dbReference type="InterPro" id="IPR003441">
    <property type="entry name" value="NAC-dom"/>
</dbReference>
<reference evidence="7" key="1">
    <citation type="submission" date="2022-04" db="EMBL/GenBank/DDBJ databases">
        <title>A functionally conserved STORR gene fusion in Papaver species that diverged 16.8 million years ago.</title>
        <authorList>
            <person name="Catania T."/>
        </authorList>
    </citation>
    <scope>NUCLEOTIDE SEQUENCE</scope>
    <source>
        <strain evidence="7">S-188037</strain>
    </source>
</reference>
<protein>
    <recommendedName>
        <fullName evidence="6">NAC domain-containing protein</fullName>
    </recommendedName>
</protein>
<dbReference type="Pfam" id="PF02365">
    <property type="entry name" value="NAM"/>
    <property type="match status" value="1"/>
</dbReference>
<gene>
    <name evidence="7" type="ORF">MKW98_016199</name>
</gene>
<keyword evidence="2" id="KW-0238">DNA-binding</keyword>
<dbReference type="Proteomes" id="UP001202328">
    <property type="component" value="Unassembled WGS sequence"/>
</dbReference>
<keyword evidence="8" id="KW-1185">Reference proteome</keyword>
<feature type="domain" description="NAC" evidence="6">
    <location>
        <begin position="31"/>
        <end position="185"/>
    </location>
</feature>
<evidence type="ECO:0000256" key="5">
    <source>
        <dbReference type="SAM" id="MobiDB-lite"/>
    </source>
</evidence>
<keyword evidence="4" id="KW-0539">Nucleus</keyword>
<dbReference type="PANTHER" id="PTHR31719">
    <property type="entry name" value="NAC TRANSCRIPTION FACTOR 56"/>
    <property type="match status" value="1"/>
</dbReference>
<keyword evidence="1" id="KW-0805">Transcription regulation</keyword>
<dbReference type="GO" id="GO:0006355">
    <property type="term" value="P:regulation of DNA-templated transcription"/>
    <property type="evidence" value="ECO:0007669"/>
    <property type="project" value="InterPro"/>
</dbReference>
<evidence type="ECO:0000313" key="7">
    <source>
        <dbReference type="EMBL" id="KAI3907555.1"/>
    </source>
</evidence>
<evidence type="ECO:0000256" key="2">
    <source>
        <dbReference type="ARBA" id="ARBA00023125"/>
    </source>
</evidence>
<evidence type="ECO:0000259" key="6">
    <source>
        <dbReference type="PROSITE" id="PS51005"/>
    </source>
</evidence>
<keyword evidence="3" id="KW-0804">Transcription</keyword>
<comment type="caution">
    <text evidence="7">The sequence shown here is derived from an EMBL/GenBank/DDBJ whole genome shotgun (WGS) entry which is preliminary data.</text>
</comment>
<proteinExistence type="predicted"/>
<organism evidence="7 8">
    <name type="scientific">Papaver atlanticum</name>
    <dbReference type="NCBI Taxonomy" id="357466"/>
    <lineage>
        <taxon>Eukaryota</taxon>
        <taxon>Viridiplantae</taxon>
        <taxon>Streptophyta</taxon>
        <taxon>Embryophyta</taxon>
        <taxon>Tracheophyta</taxon>
        <taxon>Spermatophyta</taxon>
        <taxon>Magnoliopsida</taxon>
        <taxon>Ranunculales</taxon>
        <taxon>Papaveraceae</taxon>
        <taxon>Papaveroideae</taxon>
        <taxon>Papaver</taxon>
    </lineage>
</organism>
<dbReference type="SUPFAM" id="SSF101941">
    <property type="entry name" value="NAC domain"/>
    <property type="match status" value="1"/>
</dbReference>
<sequence>MSSSSSSVKTNLSSTNPMPKDLDDEAKLARLPSGFKFKPTDAILIHYYLARKNLGEALPANRMKEVLDFYDHHPKKLTQDYKGYEPNHWYLFTRKCYGKEAVIGGNRAHCTAVRGSVGSTNRVRIRVAGPGFWLSTTPRSSICSSGDSTILIGCKDTWVYHEVRDRKAYRTEYKDGWVLCRIDKLQCN</sequence>
<dbReference type="GO" id="GO:0003677">
    <property type="term" value="F:DNA binding"/>
    <property type="evidence" value="ECO:0007669"/>
    <property type="project" value="UniProtKB-KW"/>
</dbReference>
<dbReference type="PROSITE" id="PS51005">
    <property type="entry name" value="NAC"/>
    <property type="match status" value="1"/>
</dbReference>
<evidence type="ECO:0000256" key="4">
    <source>
        <dbReference type="ARBA" id="ARBA00023242"/>
    </source>
</evidence>
<feature type="compositionally biased region" description="Polar residues" evidence="5">
    <location>
        <begin position="8"/>
        <end position="17"/>
    </location>
</feature>
<accession>A0AAD4SJ67</accession>
<name>A0AAD4SJ67_9MAGN</name>
<dbReference type="InterPro" id="IPR036093">
    <property type="entry name" value="NAC_dom_sf"/>
</dbReference>
<feature type="region of interest" description="Disordered" evidence="5">
    <location>
        <begin position="1"/>
        <end position="23"/>
    </location>
</feature>
<dbReference type="Gene3D" id="2.170.150.80">
    <property type="entry name" value="NAC domain"/>
    <property type="match status" value="1"/>
</dbReference>
<evidence type="ECO:0000256" key="3">
    <source>
        <dbReference type="ARBA" id="ARBA00023163"/>
    </source>
</evidence>
<dbReference type="PANTHER" id="PTHR31719:SF179">
    <property type="entry name" value="OS08G0148400 PROTEIN"/>
    <property type="match status" value="1"/>
</dbReference>
<dbReference type="AlphaFoldDB" id="A0AAD4SJ67"/>